<evidence type="ECO:0000256" key="1">
    <source>
        <dbReference type="SAM" id="Coils"/>
    </source>
</evidence>
<dbReference type="PANTHER" id="PTHR36001">
    <property type="entry name" value="CTAGE FAMILY PROTEIN-RELATED"/>
    <property type="match status" value="1"/>
</dbReference>
<feature type="coiled-coil region" evidence="1">
    <location>
        <begin position="22"/>
        <end position="84"/>
    </location>
</feature>
<organism evidence="2 3">
    <name type="scientific">Actinidia chinensis var. chinensis</name>
    <name type="common">Chinese soft-hair kiwi</name>
    <dbReference type="NCBI Taxonomy" id="1590841"/>
    <lineage>
        <taxon>Eukaryota</taxon>
        <taxon>Viridiplantae</taxon>
        <taxon>Streptophyta</taxon>
        <taxon>Embryophyta</taxon>
        <taxon>Tracheophyta</taxon>
        <taxon>Spermatophyta</taxon>
        <taxon>Magnoliopsida</taxon>
        <taxon>eudicotyledons</taxon>
        <taxon>Gunneridae</taxon>
        <taxon>Pentapetalae</taxon>
        <taxon>asterids</taxon>
        <taxon>Ericales</taxon>
        <taxon>Actinidiaceae</taxon>
        <taxon>Actinidia</taxon>
    </lineage>
</organism>
<reference evidence="3" key="2">
    <citation type="journal article" date="2018" name="BMC Genomics">
        <title>A manually annotated Actinidia chinensis var. chinensis (kiwifruit) genome highlights the challenges associated with draft genomes and gene prediction in plants.</title>
        <authorList>
            <person name="Pilkington S.M."/>
            <person name="Crowhurst R."/>
            <person name="Hilario E."/>
            <person name="Nardozza S."/>
            <person name="Fraser L."/>
            <person name="Peng Y."/>
            <person name="Gunaseelan K."/>
            <person name="Simpson R."/>
            <person name="Tahir J."/>
            <person name="Deroles S.C."/>
            <person name="Templeton K."/>
            <person name="Luo Z."/>
            <person name="Davy M."/>
            <person name="Cheng C."/>
            <person name="McNeilage M."/>
            <person name="Scaglione D."/>
            <person name="Liu Y."/>
            <person name="Zhang Q."/>
            <person name="Datson P."/>
            <person name="De Silva N."/>
            <person name="Gardiner S.E."/>
            <person name="Bassett H."/>
            <person name="Chagne D."/>
            <person name="McCallum J."/>
            <person name="Dzierzon H."/>
            <person name="Deng C."/>
            <person name="Wang Y.Y."/>
            <person name="Barron L."/>
            <person name="Manako K."/>
            <person name="Bowen J."/>
            <person name="Foster T.M."/>
            <person name="Erridge Z.A."/>
            <person name="Tiffin H."/>
            <person name="Waite C.N."/>
            <person name="Davies K.M."/>
            <person name="Grierson E.P."/>
            <person name="Laing W.A."/>
            <person name="Kirk R."/>
            <person name="Chen X."/>
            <person name="Wood M."/>
            <person name="Montefiori M."/>
            <person name="Brummell D.A."/>
            <person name="Schwinn K.E."/>
            <person name="Catanach A."/>
            <person name="Fullerton C."/>
            <person name="Li D."/>
            <person name="Meiyalaghan S."/>
            <person name="Nieuwenhuizen N."/>
            <person name="Read N."/>
            <person name="Prakash R."/>
            <person name="Hunter D."/>
            <person name="Zhang H."/>
            <person name="McKenzie M."/>
            <person name="Knabel M."/>
            <person name="Harris A."/>
            <person name="Allan A.C."/>
            <person name="Gleave A."/>
            <person name="Chen A."/>
            <person name="Janssen B.J."/>
            <person name="Plunkett B."/>
            <person name="Ampomah-Dwamena C."/>
            <person name="Voogd C."/>
            <person name="Leif D."/>
            <person name="Lafferty D."/>
            <person name="Souleyre E.J.F."/>
            <person name="Varkonyi-Gasic E."/>
            <person name="Gambi F."/>
            <person name="Hanley J."/>
            <person name="Yao J.L."/>
            <person name="Cheung J."/>
            <person name="David K.M."/>
            <person name="Warren B."/>
            <person name="Marsh K."/>
            <person name="Snowden K.C."/>
            <person name="Lin-Wang K."/>
            <person name="Brian L."/>
            <person name="Martinez-Sanchez M."/>
            <person name="Wang M."/>
            <person name="Ileperuma N."/>
            <person name="Macnee N."/>
            <person name="Campin R."/>
            <person name="McAtee P."/>
            <person name="Drummond R.S.M."/>
            <person name="Espley R.V."/>
            <person name="Ireland H.S."/>
            <person name="Wu R."/>
            <person name="Atkinson R.G."/>
            <person name="Karunairetnam S."/>
            <person name="Bulley S."/>
            <person name="Chunkath S."/>
            <person name="Hanley Z."/>
            <person name="Storey R."/>
            <person name="Thrimawithana A.H."/>
            <person name="Thomson S."/>
            <person name="David C."/>
            <person name="Testolin R."/>
            <person name="Huang H."/>
            <person name="Hellens R.P."/>
            <person name="Schaffer R.J."/>
        </authorList>
    </citation>
    <scope>NUCLEOTIDE SEQUENCE [LARGE SCALE GENOMIC DNA]</scope>
    <source>
        <strain evidence="3">cv. Red5</strain>
    </source>
</reference>
<dbReference type="OrthoDB" id="763901at2759"/>
<dbReference type="SUPFAM" id="SSF57997">
    <property type="entry name" value="Tropomyosin"/>
    <property type="match status" value="1"/>
</dbReference>
<dbReference type="AlphaFoldDB" id="A0A2R6RK88"/>
<feature type="coiled-coil region" evidence="1">
    <location>
        <begin position="208"/>
        <end position="235"/>
    </location>
</feature>
<evidence type="ECO:0000313" key="3">
    <source>
        <dbReference type="Proteomes" id="UP000241394"/>
    </source>
</evidence>
<dbReference type="PANTHER" id="PTHR36001:SF2">
    <property type="entry name" value="CTAGE FAMILY PROTEIN-RELATED"/>
    <property type="match status" value="1"/>
</dbReference>
<comment type="caution">
    <text evidence="2">The sequence shown here is derived from an EMBL/GenBank/DDBJ whole genome shotgun (WGS) entry which is preliminary data.</text>
</comment>
<sequence>MMAGTDPQKQLLTLIRDFATEKSQGERRIVGLKKRIQELRSELDLANAELEDTKRLKETAEQDLKGYEVELARNEASIQTLEVRISLIQDEISIAGSDLEALRNEEGAVRDDFIDKMFNLNADIRKFQEKINGAFYENNLIKTSTNNGQELDDTEDAEVRKGLENQIGEIISQTNAVEQEYQAELNIQKQVQVELIDLERKVFLMEAIKKESIELQDLTSQTSEFEEKIASLGEELQRRCICPSCHVDNAMALNEILQASDGN</sequence>
<name>A0A2R6RK88_ACTCC</name>
<protein>
    <submittedName>
        <fullName evidence="2">Kinesin-like protein</fullName>
    </submittedName>
</protein>
<proteinExistence type="predicted"/>
<dbReference type="InParanoid" id="A0A2R6RK88"/>
<gene>
    <name evidence="2" type="ORF">CEY00_Acc05707</name>
</gene>
<keyword evidence="3" id="KW-1185">Reference proteome</keyword>
<dbReference type="OMA" id="KMALAGW"/>
<reference evidence="2 3" key="1">
    <citation type="submission" date="2017-07" db="EMBL/GenBank/DDBJ databases">
        <title>An improved, manually edited Actinidia chinensis var. chinensis (kiwifruit) genome highlights the challenges associated with draft genomes and gene prediction in plants.</title>
        <authorList>
            <person name="Pilkington S."/>
            <person name="Crowhurst R."/>
            <person name="Hilario E."/>
            <person name="Nardozza S."/>
            <person name="Fraser L."/>
            <person name="Peng Y."/>
            <person name="Gunaseelan K."/>
            <person name="Simpson R."/>
            <person name="Tahir J."/>
            <person name="Deroles S."/>
            <person name="Templeton K."/>
            <person name="Luo Z."/>
            <person name="Davy M."/>
            <person name="Cheng C."/>
            <person name="Mcneilage M."/>
            <person name="Scaglione D."/>
            <person name="Liu Y."/>
            <person name="Zhang Q."/>
            <person name="Datson P."/>
            <person name="De Silva N."/>
            <person name="Gardiner S."/>
            <person name="Bassett H."/>
            <person name="Chagne D."/>
            <person name="Mccallum J."/>
            <person name="Dzierzon H."/>
            <person name="Deng C."/>
            <person name="Wang Y.-Y."/>
            <person name="Barron N."/>
            <person name="Manako K."/>
            <person name="Bowen J."/>
            <person name="Foster T."/>
            <person name="Erridge Z."/>
            <person name="Tiffin H."/>
            <person name="Waite C."/>
            <person name="Davies K."/>
            <person name="Grierson E."/>
            <person name="Laing W."/>
            <person name="Kirk R."/>
            <person name="Chen X."/>
            <person name="Wood M."/>
            <person name="Montefiori M."/>
            <person name="Brummell D."/>
            <person name="Schwinn K."/>
            <person name="Catanach A."/>
            <person name="Fullerton C."/>
            <person name="Li D."/>
            <person name="Meiyalaghan S."/>
            <person name="Nieuwenhuizen N."/>
            <person name="Read N."/>
            <person name="Prakash R."/>
            <person name="Hunter D."/>
            <person name="Zhang H."/>
            <person name="Mckenzie M."/>
            <person name="Knabel M."/>
            <person name="Harris A."/>
            <person name="Allan A."/>
            <person name="Chen A."/>
            <person name="Janssen B."/>
            <person name="Plunkett B."/>
            <person name="Dwamena C."/>
            <person name="Voogd C."/>
            <person name="Leif D."/>
            <person name="Lafferty D."/>
            <person name="Souleyre E."/>
            <person name="Varkonyi-Gasic E."/>
            <person name="Gambi F."/>
            <person name="Hanley J."/>
            <person name="Yao J.-L."/>
            <person name="Cheung J."/>
            <person name="David K."/>
            <person name="Warren B."/>
            <person name="Marsh K."/>
            <person name="Snowden K."/>
            <person name="Lin-Wang K."/>
            <person name="Brian L."/>
            <person name="Martinez-Sanchez M."/>
            <person name="Wang M."/>
            <person name="Ileperuma N."/>
            <person name="Macnee N."/>
            <person name="Campin R."/>
            <person name="Mcatee P."/>
            <person name="Drummond R."/>
            <person name="Espley R."/>
            <person name="Ireland H."/>
            <person name="Wu R."/>
            <person name="Atkinson R."/>
            <person name="Karunairetnam S."/>
            <person name="Bulley S."/>
            <person name="Chunkath S."/>
            <person name="Hanley Z."/>
            <person name="Storey R."/>
            <person name="Thrimawithana A."/>
            <person name="Thomson S."/>
            <person name="David C."/>
            <person name="Testolin R."/>
        </authorList>
    </citation>
    <scope>NUCLEOTIDE SEQUENCE [LARGE SCALE GENOMIC DNA]</scope>
    <source>
        <strain evidence="3">cv. Red5</strain>
        <tissue evidence="2">Young leaf</tissue>
    </source>
</reference>
<dbReference type="EMBL" id="NKQK01000005">
    <property type="protein sequence ID" value="PSS30422.1"/>
    <property type="molecule type" value="Genomic_DNA"/>
</dbReference>
<accession>A0A2R6RK88</accession>
<dbReference type="Proteomes" id="UP000241394">
    <property type="component" value="Chromosome LG5"/>
</dbReference>
<dbReference type="InterPro" id="IPR053327">
    <property type="entry name" value="KIP"/>
</dbReference>
<dbReference type="STRING" id="1590841.A0A2R6RK88"/>
<keyword evidence="1" id="KW-0175">Coiled coil</keyword>
<dbReference type="Gramene" id="PSS30422">
    <property type="protein sequence ID" value="PSS30422"/>
    <property type="gene ID" value="CEY00_Acc05707"/>
</dbReference>
<evidence type="ECO:0000313" key="2">
    <source>
        <dbReference type="EMBL" id="PSS30422.1"/>
    </source>
</evidence>
<dbReference type="FunCoup" id="A0A2R6RK88">
    <property type="interactions" value="116"/>
</dbReference>